<dbReference type="AlphaFoldDB" id="A0A543NHU0"/>
<dbReference type="Gene3D" id="3.20.20.450">
    <property type="entry name" value="EAL domain"/>
    <property type="match status" value="1"/>
</dbReference>
<dbReference type="PROSITE" id="PS51371">
    <property type="entry name" value="CBS"/>
    <property type="match status" value="1"/>
</dbReference>
<dbReference type="Pfam" id="PF00563">
    <property type="entry name" value="EAL"/>
    <property type="match status" value="1"/>
</dbReference>
<proteinExistence type="predicted"/>
<reference evidence="3 4" key="1">
    <citation type="submission" date="2019-06" db="EMBL/GenBank/DDBJ databases">
        <title>Sequencing the genomes of 1000 actinobacteria strains.</title>
        <authorList>
            <person name="Klenk H.-P."/>
        </authorList>
    </citation>
    <scope>NUCLEOTIDE SEQUENCE [LARGE SCALE GENOMIC DNA]</scope>
    <source>
        <strain evidence="3 4">DSM 45015</strain>
    </source>
</reference>
<dbReference type="SUPFAM" id="SSF54631">
    <property type="entry name" value="CBS-domain pair"/>
    <property type="match status" value="1"/>
</dbReference>
<dbReference type="InterPro" id="IPR046342">
    <property type="entry name" value="CBS_dom_sf"/>
</dbReference>
<evidence type="ECO:0000313" key="3">
    <source>
        <dbReference type="EMBL" id="TQN31405.1"/>
    </source>
</evidence>
<dbReference type="EMBL" id="VFQC01000001">
    <property type="protein sequence ID" value="TQN31405.1"/>
    <property type="molecule type" value="Genomic_DNA"/>
</dbReference>
<keyword evidence="4" id="KW-1185">Reference proteome</keyword>
<organism evidence="3 4">
    <name type="scientific">Haloactinospora alba</name>
    <dbReference type="NCBI Taxonomy" id="405555"/>
    <lineage>
        <taxon>Bacteria</taxon>
        <taxon>Bacillati</taxon>
        <taxon>Actinomycetota</taxon>
        <taxon>Actinomycetes</taxon>
        <taxon>Streptosporangiales</taxon>
        <taxon>Nocardiopsidaceae</taxon>
        <taxon>Haloactinospora</taxon>
    </lineage>
</organism>
<dbReference type="Proteomes" id="UP000317422">
    <property type="component" value="Unassembled WGS sequence"/>
</dbReference>
<dbReference type="InterPro" id="IPR035919">
    <property type="entry name" value="EAL_sf"/>
</dbReference>
<evidence type="ECO:0000259" key="2">
    <source>
        <dbReference type="PROSITE" id="PS51371"/>
    </source>
</evidence>
<evidence type="ECO:0000313" key="4">
    <source>
        <dbReference type="Proteomes" id="UP000317422"/>
    </source>
</evidence>
<sequence>MCAQYRARAAGPPSLEGAPGGGPLSDGALLFRPIVDLDSGAVLAAAIEEPRDVPESSPDALVSHFSWLARRASAEEALLPLVLPLAVPAAEDPGVLRVLEHELRRAGRRPRDVTLMLGTNLSSVDRDSLRQLVERVRELGFRCAFGTVSVPPDLLVETAPFLFAIDAGIVASLPAEERYVGVVEGVTRIGRGSGIFPMACGVSTHAQLTAVRSAGIRLAHGPLFADDAWRPGDRIRPVPGDPPAAAGRGEKDELRVSAFIAPLVSMDSEVTAEEVLDVFTQDTALNSVVLTDHRERPVAVLDRSRFLLAVTGPYGHALHAKRPARRLADAPRTVRRDFPVWEALRIAGAEREQVHDDVVVVNEFGQCTGIIHVGDLIRALSRG</sequence>
<dbReference type="Gene3D" id="3.10.580.10">
    <property type="entry name" value="CBS-domain"/>
    <property type="match status" value="1"/>
</dbReference>
<dbReference type="InterPro" id="IPR001633">
    <property type="entry name" value="EAL_dom"/>
</dbReference>
<keyword evidence="1" id="KW-0129">CBS domain</keyword>
<evidence type="ECO:0000256" key="1">
    <source>
        <dbReference type="PROSITE-ProRule" id="PRU00703"/>
    </source>
</evidence>
<protein>
    <submittedName>
        <fullName evidence="3">EAL domain-containing protein (Putative c-di-GMP-specific phosphodiesterase class I)</fullName>
    </submittedName>
</protein>
<feature type="domain" description="CBS" evidence="2">
    <location>
        <begin position="324"/>
        <end position="383"/>
    </location>
</feature>
<dbReference type="InterPro" id="IPR000644">
    <property type="entry name" value="CBS_dom"/>
</dbReference>
<comment type="caution">
    <text evidence="3">The sequence shown here is derived from an EMBL/GenBank/DDBJ whole genome shotgun (WGS) entry which is preliminary data.</text>
</comment>
<dbReference type="SUPFAM" id="SSF141868">
    <property type="entry name" value="EAL domain-like"/>
    <property type="match status" value="1"/>
</dbReference>
<accession>A0A543NHU0</accession>
<name>A0A543NHU0_9ACTN</name>
<dbReference type="RefSeq" id="WP_281288279.1">
    <property type="nucleotide sequence ID" value="NZ_VFQC01000001.1"/>
</dbReference>
<dbReference type="Pfam" id="PF00571">
    <property type="entry name" value="CBS"/>
    <property type="match status" value="1"/>
</dbReference>
<gene>
    <name evidence="3" type="ORF">FHX37_1306</name>
</gene>